<dbReference type="InterPro" id="IPR002124">
    <property type="entry name" value="Cyt_c_oxidase_su5b"/>
</dbReference>
<dbReference type="Proteomes" id="UP000319731">
    <property type="component" value="Unassembled WGS sequence"/>
</dbReference>
<comment type="caution">
    <text evidence="4">The sequence shown here is derived from an EMBL/GenBank/DDBJ whole genome shotgun (WGS) entry which is preliminary data.</text>
</comment>
<accession>A0A507C9Y2</accession>
<proteinExistence type="predicted"/>
<dbReference type="GO" id="GO:0006123">
    <property type="term" value="P:mitochondrial electron transport, cytochrome c to oxygen"/>
    <property type="evidence" value="ECO:0007669"/>
    <property type="project" value="InterPro"/>
</dbReference>
<dbReference type="GO" id="GO:0045277">
    <property type="term" value="C:respiratory chain complex IV"/>
    <property type="evidence" value="ECO:0007669"/>
    <property type="project" value="InterPro"/>
</dbReference>
<evidence type="ECO:0000256" key="1">
    <source>
        <dbReference type="ARBA" id="ARBA00022723"/>
    </source>
</evidence>
<dbReference type="Pfam" id="PF01215">
    <property type="entry name" value="COX5B"/>
    <property type="match status" value="1"/>
</dbReference>
<keyword evidence="1 3" id="KW-0479">Metal-binding</keyword>
<evidence type="ECO:0000313" key="5">
    <source>
        <dbReference type="Proteomes" id="UP000319731"/>
    </source>
</evidence>
<dbReference type="STRING" id="1806994.A0A507C9Y2"/>
<evidence type="ECO:0000256" key="3">
    <source>
        <dbReference type="PIRSR" id="PIRSR602124-2"/>
    </source>
</evidence>
<evidence type="ECO:0000256" key="2">
    <source>
        <dbReference type="ARBA" id="ARBA00022833"/>
    </source>
</evidence>
<name>A0A507C9Y2_9FUNG</name>
<dbReference type="PANTHER" id="PTHR10122:SF0">
    <property type="entry name" value="CYTOCHROME C OXIDASE SUBUNIT 5B, ISOFORM A-RELATED"/>
    <property type="match status" value="1"/>
</dbReference>
<organism evidence="4 5">
    <name type="scientific">Synchytrium microbalum</name>
    <dbReference type="NCBI Taxonomy" id="1806994"/>
    <lineage>
        <taxon>Eukaryota</taxon>
        <taxon>Fungi</taxon>
        <taxon>Fungi incertae sedis</taxon>
        <taxon>Chytridiomycota</taxon>
        <taxon>Chytridiomycota incertae sedis</taxon>
        <taxon>Chytridiomycetes</taxon>
        <taxon>Synchytriales</taxon>
        <taxon>Synchytriaceae</taxon>
        <taxon>Synchytrium</taxon>
    </lineage>
</organism>
<keyword evidence="5" id="KW-1185">Reference proteome</keyword>
<reference evidence="4 5" key="1">
    <citation type="journal article" date="2019" name="Sci. Rep.">
        <title>Comparative genomics of chytrid fungi reveal insights into the obligate biotrophic and pathogenic lifestyle of Synchytrium endobioticum.</title>
        <authorList>
            <person name="van de Vossenberg B.T.L.H."/>
            <person name="Warris S."/>
            <person name="Nguyen H.D.T."/>
            <person name="van Gent-Pelzer M.P.E."/>
            <person name="Joly D.L."/>
            <person name="van de Geest H.C."/>
            <person name="Bonants P.J.M."/>
            <person name="Smith D.S."/>
            <person name="Levesque C.A."/>
            <person name="van der Lee T.A.J."/>
        </authorList>
    </citation>
    <scope>NUCLEOTIDE SEQUENCE [LARGE SCALE GENOMIC DNA]</scope>
    <source>
        <strain evidence="4 5">JEL517</strain>
    </source>
</reference>
<protein>
    <submittedName>
        <fullName evidence="4">Uncharacterized protein</fullName>
    </submittedName>
</protein>
<evidence type="ECO:0000313" key="4">
    <source>
        <dbReference type="EMBL" id="TPX35979.1"/>
    </source>
</evidence>
<dbReference type="PROSITE" id="PS51359">
    <property type="entry name" value="COX5B_2"/>
    <property type="match status" value="1"/>
</dbReference>
<dbReference type="SUPFAM" id="SSF57802">
    <property type="entry name" value="Rubredoxin-like"/>
    <property type="match status" value="1"/>
</dbReference>
<dbReference type="PANTHER" id="PTHR10122">
    <property type="entry name" value="CYTOCHROME C OXIDASE SUBUNIT 5B, MITOCHONDRIAL"/>
    <property type="match status" value="1"/>
</dbReference>
<sequence>MFAIRRNVVPVSFRYIKSATAARVLAVRKGKAPGEVATNWELATGTERYEYMARLAGQDPWEDLHPIVQTSMGTKANPVVVKGVDPERYIGCTGESSIV</sequence>
<dbReference type="InterPro" id="IPR036972">
    <property type="entry name" value="Cyt_c_oxidase_su5b_sf"/>
</dbReference>
<feature type="binding site" evidence="3">
    <location>
        <position position="92"/>
    </location>
    <ligand>
        <name>Zn(2+)</name>
        <dbReference type="ChEBI" id="CHEBI:29105"/>
    </ligand>
</feature>
<dbReference type="GeneID" id="42003064"/>
<dbReference type="EMBL" id="QEAO01000006">
    <property type="protein sequence ID" value="TPX35979.1"/>
    <property type="molecule type" value="Genomic_DNA"/>
</dbReference>
<dbReference type="GO" id="GO:0046872">
    <property type="term" value="F:metal ion binding"/>
    <property type="evidence" value="ECO:0007669"/>
    <property type="project" value="UniProtKB-KW"/>
</dbReference>
<gene>
    <name evidence="4" type="ORF">SmJEL517_g01839</name>
</gene>
<keyword evidence="2 3" id="KW-0862">Zinc</keyword>
<dbReference type="Gene3D" id="2.60.11.10">
    <property type="entry name" value="Cytochrome c oxidase, subunit Vb"/>
    <property type="match status" value="1"/>
</dbReference>
<dbReference type="AlphaFoldDB" id="A0A507C9Y2"/>
<dbReference type="RefSeq" id="XP_031026364.1">
    <property type="nucleotide sequence ID" value="XM_031167767.1"/>
</dbReference>
<dbReference type="OrthoDB" id="10249250at2759"/>
<dbReference type="GO" id="GO:0005740">
    <property type="term" value="C:mitochondrial envelope"/>
    <property type="evidence" value="ECO:0007669"/>
    <property type="project" value="InterPro"/>
</dbReference>